<dbReference type="AlphaFoldDB" id="A0A7C4TI05"/>
<dbReference type="EMBL" id="DTGZ01000163">
    <property type="protein sequence ID" value="HGV98343.1"/>
    <property type="molecule type" value="Genomic_DNA"/>
</dbReference>
<dbReference type="SUPFAM" id="SSF52980">
    <property type="entry name" value="Restriction endonuclease-like"/>
    <property type="match status" value="1"/>
</dbReference>
<dbReference type="Gene3D" id="1.10.3250.10">
    <property type="entry name" value="type ii restriction endonuclease, domain 1"/>
    <property type="match status" value="1"/>
</dbReference>
<comment type="caution">
    <text evidence="2">The sequence shown here is derived from an EMBL/GenBank/DDBJ whole genome shotgun (WGS) entry which is preliminary data.</text>
</comment>
<protein>
    <recommendedName>
        <fullName evidence="1">Type II restriction endonuclease EcoO109IR domain-containing protein</fullName>
    </recommendedName>
</protein>
<name>A0A7C4TI05_UNCW3</name>
<dbReference type="Pfam" id="PF14511">
    <property type="entry name" value="RE_EcoO109I"/>
    <property type="match status" value="1"/>
</dbReference>
<dbReference type="CDD" id="cd22345">
    <property type="entry name" value="PDDEXK_nuclease"/>
    <property type="match status" value="1"/>
</dbReference>
<reference evidence="2" key="1">
    <citation type="journal article" date="2020" name="mSystems">
        <title>Genome- and Community-Level Interaction Insights into Carbon Utilization and Element Cycling Functions of Hydrothermarchaeota in Hydrothermal Sediment.</title>
        <authorList>
            <person name="Zhou Z."/>
            <person name="Liu Y."/>
            <person name="Xu W."/>
            <person name="Pan J."/>
            <person name="Luo Z.H."/>
            <person name="Li M."/>
        </authorList>
    </citation>
    <scope>NUCLEOTIDE SEQUENCE [LARGE SCALE GENOMIC DNA]</scope>
    <source>
        <strain evidence="2">SpSt-774</strain>
    </source>
</reference>
<proteinExistence type="predicted"/>
<sequence length="241" mass="27353">MPLDSEKRRQIEQIFRKFLLNRVKTVRRLKITDLDINPFLIRILSEELGLDNSKSIVTWLVSQRLERGTVTSFGIALQDAAKVFSEGTGVEGADILKTKRGTHHHIQVKSGPNTVPKDLGVRIAQLLRSAQRRNRGSLALYGMCYGSKAQVSSIVRKYVQEEGGVDWISGKEFWEFISDDPQCMEGIYEIAAEVGRTFKDSKGQSLSEVIREKIDELTNEFEKKYGQGGDTMWKRLLEDNS</sequence>
<dbReference type="InterPro" id="IPR032793">
    <property type="entry name" value="RE_EcoO109IR"/>
</dbReference>
<evidence type="ECO:0000259" key="1">
    <source>
        <dbReference type="Pfam" id="PF14511"/>
    </source>
</evidence>
<feature type="domain" description="Type II restriction endonuclease EcoO109IR" evidence="1">
    <location>
        <begin position="9"/>
        <end position="187"/>
    </location>
</feature>
<accession>A0A7C4TI05</accession>
<evidence type="ECO:0000313" key="2">
    <source>
        <dbReference type="EMBL" id="HGV98343.1"/>
    </source>
</evidence>
<organism evidence="2">
    <name type="scientific">candidate division WOR-3 bacterium</name>
    <dbReference type="NCBI Taxonomy" id="2052148"/>
    <lineage>
        <taxon>Bacteria</taxon>
        <taxon>Bacteria division WOR-3</taxon>
    </lineage>
</organism>
<dbReference type="InterPro" id="IPR011335">
    <property type="entry name" value="Restrct_endonuc-II-like"/>
</dbReference>
<gene>
    <name evidence="2" type="ORF">ENV60_08635</name>
</gene>